<name>A0ABW5XH72_9MICO</name>
<feature type="region of interest" description="Disordered" evidence="1">
    <location>
        <begin position="1"/>
        <end position="28"/>
    </location>
</feature>
<evidence type="ECO:0000256" key="1">
    <source>
        <dbReference type="SAM" id="MobiDB-lite"/>
    </source>
</evidence>
<dbReference type="Pfam" id="PF05258">
    <property type="entry name" value="DciA"/>
    <property type="match status" value="1"/>
</dbReference>
<comment type="caution">
    <text evidence="2">The sequence shown here is derived from an EMBL/GenBank/DDBJ whole genome shotgun (WGS) entry which is preliminary data.</text>
</comment>
<dbReference type="EMBL" id="JBHUOP010000003">
    <property type="protein sequence ID" value="MFD2840611.1"/>
    <property type="molecule type" value="Genomic_DNA"/>
</dbReference>
<dbReference type="InterPro" id="IPR007922">
    <property type="entry name" value="DciA-like"/>
</dbReference>
<dbReference type="PANTHER" id="PTHR36456">
    <property type="entry name" value="UPF0232 PROTEIN SCO3875"/>
    <property type="match status" value="1"/>
</dbReference>
<accession>A0ABW5XH72</accession>
<evidence type="ECO:0000313" key="2">
    <source>
        <dbReference type="EMBL" id="MFD2840611.1"/>
    </source>
</evidence>
<dbReference type="Proteomes" id="UP001597391">
    <property type="component" value="Unassembled WGS sequence"/>
</dbReference>
<proteinExistence type="predicted"/>
<feature type="region of interest" description="Disordered" evidence="1">
    <location>
        <begin position="45"/>
        <end position="77"/>
    </location>
</feature>
<evidence type="ECO:0000313" key="3">
    <source>
        <dbReference type="Proteomes" id="UP001597391"/>
    </source>
</evidence>
<protein>
    <submittedName>
        <fullName evidence="2">DUF721 domain-containing protein</fullName>
    </submittedName>
</protein>
<keyword evidence="3" id="KW-1185">Reference proteome</keyword>
<reference evidence="3" key="1">
    <citation type="journal article" date="2019" name="Int. J. Syst. Evol. Microbiol.">
        <title>The Global Catalogue of Microorganisms (GCM) 10K type strain sequencing project: providing services to taxonomists for standard genome sequencing and annotation.</title>
        <authorList>
            <consortium name="The Broad Institute Genomics Platform"/>
            <consortium name="The Broad Institute Genome Sequencing Center for Infectious Disease"/>
            <person name="Wu L."/>
            <person name="Ma J."/>
        </authorList>
    </citation>
    <scope>NUCLEOTIDE SEQUENCE [LARGE SCALE GENOMIC DNA]</scope>
    <source>
        <strain evidence="3">KCTC 33576</strain>
    </source>
</reference>
<organism evidence="2 3">
    <name type="scientific">Populibacterium corticicola</name>
    <dbReference type="NCBI Taxonomy" id="1812826"/>
    <lineage>
        <taxon>Bacteria</taxon>
        <taxon>Bacillati</taxon>
        <taxon>Actinomycetota</taxon>
        <taxon>Actinomycetes</taxon>
        <taxon>Micrococcales</taxon>
        <taxon>Jonesiaceae</taxon>
        <taxon>Populibacterium</taxon>
    </lineage>
</organism>
<gene>
    <name evidence="2" type="ORF">ACFSYH_08520</name>
</gene>
<sequence length="190" mass="20207">MVPPETPGLFDPGDMPSDGRPIAESLGLKPAGEVARESLNRAKAAAKAKGLYPGKEPRRAPLEPQVSGSRAGGRDPRTLTETLGALLAQRGWNQDVAVGGVIGRWPQIVGEDIAAHSTAETFENNVLTVRAHSTAWATQLKFLIPNLLSRIASDIGDGVVREIRIIGPDAPKFSRGKFSVKGRGARDTWG</sequence>
<dbReference type="PANTHER" id="PTHR36456:SF1">
    <property type="entry name" value="UPF0232 PROTEIN SCO3875"/>
    <property type="match status" value="1"/>
</dbReference>